<keyword evidence="7" id="KW-1185">Reference proteome</keyword>
<comment type="cofactor">
    <cofactor evidence="1">
        <name>pyridoxal 5'-phosphate</name>
        <dbReference type="ChEBI" id="CHEBI:597326"/>
    </cofactor>
</comment>
<evidence type="ECO:0000313" key="7">
    <source>
        <dbReference type="Proteomes" id="UP000094023"/>
    </source>
</evidence>
<dbReference type="InterPro" id="IPR015424">
    <property type="entry name" value="PyrdxlP-dep_Trfase"/>
</dbReference>
<dbReference type="RefSeq" id="WP_066749364.1">
    <property type="nucleotide sequence ID" value="NZ_LXEN01000066.1"/>
</dbReference>
<dbReference type="EMBL" id="LXEN01000066">
    <property type="protein sequence ID" value="OAT30943.1"/>
    <property type="molecule type" value="Genomic_DNA"/>
</dbReference>
<dbReference type="NCBIfam" id="NF006964">
    <property type="entry name" value="PRK09440.1-2"/>
    <property type="match status" value="1"/>
</dbReference>
<dbReference type="InterPro" id="IPR015421">
    <property type="entry name" value="PyrdxlP-dep_Trfase_major"/>
</dbReference>
<dbReference type="PATRIC" id="fig|1354337.4.peg.1493"/>
<name>A0A198G1F3_9GAMM</name>
<dbReference type="GO" id="GO:0030170">
    <property type="term" value="F:pyridoxal phosphate binding"/>
    <property type="evidence" value="ECO:0007669"/>
    <property type="project" value="InterPro"/>
</dbReference>
<comment type="caution">
    <text evidence="6">The sequence shown here is derived from an EMBL/GenBank/DDBJ whole genome shotgun (WGS) entry which is preliminary data.</text>
</comment>
<organism evidence="6 7">
    <name type="scientific">Proteus myxofaciens ATCC 19692</name>
    <dbReference type="NCBI Taxonomy" id="1354337"/>
    <lineage>
        <taxon>Bacteria</taxon>
        <taxon>Pseudomonadati</taxon>
        <taxon>Pseudomonadota</taxon>
        <taxon>Gammaproteobacteria</taxon>
        <taxon>Enterobacterales</taxon>
        <taxon>Morganellaceae</taxon>
        <taxon>Proteus</taxon>
    </lineage>
</organism>
<dbReference type="Pfam" id="PF00155">
    <property type="entry name" value="Aminotran_1_2"/>
    <property type="match status" value="1"/>
</dbReference>
<proteinExistence type="predicted"/>
<dbReference type="OrthoDB" id="5889947at2"/>
<evidence type="ECO:0000256" key="3">
    <source>
        <dbReference type="ARBA" id="ARBA00022679"/>
    </source>
</evidence>
<dbReference type="InterPro" id="IPR050859">
    <property type="entry name" value="Class-I_PLP-dep_aminotransf"/>
</dbReference>
<dbReference type="SUPFAM" id="SSF53383">
    <property type="entry name" value="PLP-dependent transferases"/>
    <property type="match status" value="1"/>
</dbReference>
<keyword evidence="6" id="KW-0670">Pyruvate</keyword>
<keyword evidence="4" id="KW-0663">Pyridoxal phosphate</keyword>
<dbReference type="Proteomes" id="UP000094023">
    <property type="component" value="Unassembled WGS sequence"/>
</dbReference>
<dbReference type="EC" id="2.6.1.66" evidence="6"/>
<sequence>MTQLSQFGQKFARHSGISRLMQDLNEGIRTPGAVMLGGGNPAHIPEMDSYFRQLLQEMIESGSLTDAVCNYDGPQGKDAMLKALAECLKEKLGWNISAKNIALTNGSQSAFFYLFNLLGGKTQDGNKRKILFPIAPEYIGYADAGLDDALFVANKPTIEMLPDGQFKYHVDFEHLQIGDDVGAICVSRPTNPTGNVITDDEVMKLDALAKQHNIPLIIDNAYGVPFPGIIFSQATPHWNENTILCMSLSKLGLPGTRCGIIIASEEIISAVTHINGIISLAPGAIGPAMALEMLKRDDLLRLSQEVVGPFYHQRVLETIKIIRRYLPKERCLIHKPEGAIFLWLWFKDLSISSEELYQRLKKRGILMVPGHYFFPGLEEEWEHAHQCMRMNYVPEPELIEKGIKVLAEEIEKVSQTTKSA</sequence>
<accession>A0A198G1F3</accession>
<evidence type="ECO:0000256" key="2">
    <source>
        <dbReference type="ARBA" id="ARBA00022576"/>
    </source>
</evidence>
<dbReference type="STRING" id="1354337.M983_1462"/>
<keyword evidence="2 6" id="KW-0032">Aminotransferase</keyword>
<dbReference type="PANTHER" id="PTHR42790:SF4">
    <property type="entry name" value="VALINE--PYRUVATE AMINOTRANSFERASE"/>
    <property type="match status" value="1"/>
</dbReference>
<protein>
    <submittedName>
        <fullName evidence="6">Valine--pyruvate aminotransferase</fullName>
        <ecNumber evidence="6">2.6.1.66</ecNumber>
    </submittedName>
</protein>
<dbReference type="InterPro" id="IPR004839">
    <property type="entry name" value="Aminotransferase_I/II_large"/>
</dbReference>
<evidence type="ECO:0000256" key="4">
    <source>
        <dbReference type="ARBA" id="ARBA00022898"/>
    </source>
</evidence>
<dbReference type="AlphaFoldDB" id="A0A198G1F3"/>
<evidence type="ECO:0000256" key="1">
    <source>
        <dbReference type="ARBA" id="ARBA00001933"/>
    </source>
</evidence>
<dbReference type="FunFam" id="3.40.640.10:FF:000045">
    <property type="entry name" value="Valine--pyruvate aminotransferase"/>
    <property type="match status" value="1"/>
</dbReference>
<keyword evidence="3 6" id="KW-0808">Transferase</keyword>
<feature type="domain" description="Aminotransferase class I/classII large" evidence="5">
    <location>
        <begin position="67"/>
        <end position="393"/>
    </location>
</feature>
<evidence type="ECO:0000313" key="6">
    <source>
        <dbReference type="EMBL" id="OAT30943.1"/>
    </source>
</evidence>
<dbReference type="NCBIfam" id="NF006967">
    <property type="entry name" value="PRK09440.1-5"/>
    <property type="match status" value="1"/>
</dbReference>
<gene>
    <name evidence="6" type="ORF">M983_1462</name>
</gene>
<evidence type="ECO:0000259" key="5">
    <source>
        <dbReference type="Pfam" id="PF00155"/>
    </source>
</evidence>
<dbReference type="PANTHER" id="PTHR42790">
    <property type="entry name" value="AMINOTRANSFERASE"/>
    <property type="match status" value="1"/>
</dbReference>
<dbReference type="GO" id="GO:0009042">
    <property type="term" value="F:valine-pyruvate transaminase activity"/>
    <property type="evidence" value="ECO:0007669"/>
    <property type="project" value="UniProtKB-EC"/>
</dbReference>
<dbReference type="Gene3D" id="3.40.640.10">
    <property type="entry name" value="Type I PLP-dependent aspartate aminotransferase-like (Major domain)"/>
    <property type="match status" value="1"/>
</dbReference>
<reference evidence="6 7" key="1">
    <citation type="submission" date="2016-04" db="EMBL/GenBank/DDBJ databases">
        <title>ATOL: Assembling a taxonomically balanced genome-scale reconstruction of the evolutionary history of the Enterobacteriaceae.</title>
        <authorList>
            <person name="Plunkett G.III."/>
            <person name="Neeno-Eckwall E.C."/>
            <person name="Glasner J.D."/>
            <person name="Perna N.T."/>
        </authorList>
    </citation>
    <scope>NUCLEOTIDE SEQUENCE [LARGE SCALE GENOMIC DNA]</scope>
    <source>
        <strain evidence="6 7">ATCC 19692</strain>
    </source>
</reference>
<dbReference type="GO" id="GO:1901605">
    <property type="term" value="P:alpha-amino acid metabolic process"/>
    <property type="evidence" value="ECO:0007669"/>
    <property type="project" value="TreeGrafter"/>
</dbReference>
<dbReference type="CDD" id="cd00609">
    <property type="entry name" value="AAT_like"/>
    <property type="match status" value="1"/>
</dbReference>
<dbReference type="GO" id="GO:0005829">
    <property type="term" value="C:cytosol"/>
    <property type="evidence" value="ECO:0007669"/>
    <property type="project" value="TreeGrafter"/>
</dbReference>
<dbReference type="NCBIfam" id="NF006966">
    <property type="entry name" value="PRK09440.1-4"/>
    <property type="match status" value="1"/>
</dbReference>